<protein>
    <recommendedName>
        <fullName evidence="3">Phage portal protein</fullName>
    </recommendedName>
</protein>
<name>A0A931D752_9MICC</name>
<dbReference type="AlphaFoldDB" id="A0A931D752"/>
<organism evidence="1 2">
    <name type="scientific">Zhihengliuella flava</name>
    <dbReference type="NCBI Taxonomy" id="1285193"/>
    <lineage>
        <taxon>Bacteria</taxon>
        <taxon>Bacillati</taxon>
        <taxon>Actinomycetota</taxon>
        <taxon>Actinomycetes</taxon>
        <taxon>Micrococcales</taxon>
        <taxon>Micrococcaceae</taxon>
        <taxon>Zhihengliuella</taxon>
    </lineage>
</organism>
<keyword evidence="2" id="KW-1185">Reference proteome</keyword>
<dbReference type="Proteomes" id="UP000625033">
    <property type="component" value="Unassembled WGS sequence"/>
</dbReference>
<comment type="caution">
    <text evidence="1">The sequence shown here is derived from an EMBL/GenBank/DDBJ whole genome shotgun (WGS) entry which is preliminary data.</text>
</comment>
<accession>A0A931D752</accession>
<sequence>MARVLTDDERTIFNRMLRTIRSKRRRNQLRTDYMEMERKLDKLGFSIPPHMQSFQTAIGWPAKAVRVPVQRVRPDGYRLKTRSELLDKINETLQDPYVQMLERAAIESAGLHSCAFMFVTKGDQSQDEPELVFAARSAIEATAETDMRTGRVTAALEIVSKSEMYLFLPGWTLQLERVGSGRDAWQVTHEYKGEAGFVPCVPYRWGFSLEKPFGTSLMTNAVMGHTDAATRTLLRGEVNAEFYSAPRAALMGADEAHFQDAKGNRVSPLDAMIGGVWGVPDTYDEEVGELQRADLKFLPQASQQPHNDQLRAISMMIAADTGIPVSYFGIIQDNPASADAIRAAEAELVSRVEDQLKPIGAARRMLAEAVIRLTYGEFSDTARSTLKSLRPDFLSPATLTKSVQADTAQKFVAAFPWAAESDTALEMFGLDIDQIDRLKQERQRVLGAQRLELLSAAARGTDTSAGQGEQTSLRDRADALGVLRRAGVTADSAARLAGLEGVEFIEGDPITIRTGD</sequence>
<evidence type="ECO:0000313" key="1">
    <source>
        <dbReference type="EMBL" id="MBG6083248.1"/>
    </source>
</evidence>
<proteinExistence type="predicted"/>
<evidence type="ECO:0008006" key="3">
    <source>
        <dbReference type="Google" id="ProtNLM"/>
    </source>
</evidence>
<evidence type="ECO:0000313" key="2">
    <source>
        <dbReference type="Proteomes" id="UP000625033"/>
    </source>
</evidence>
<dbReference type="RefSeq" id="WP_196834707.1">
    <property type="nucleotide sequence ID" value="NZ_JADOTZ010000001.1"/>
</dbReference>
<reference evidence="1" key="1">
    <citation type="submission" date="2020-11" db="EMBL/GenBank/DDBJ databases">
        <title>Sequencing the genomes of 1000 actinobacteria strains.</title>
        <authorList>
            <person name="Klenk H.-P."/>
        </authorList>
    </citation>
    <scope>NUCLEOTIDE SEQUENCE</scope>
    <source>
        <strain evidence="1">DSM 26152</strain>
    </source>
</reference>
<gene>
    <name evidence="1" type="ORF">IW252_000015</name>
</gene>
<dbReference type="EMBL" id="JADOTZ010000001">
    <property type="protein sequence ID" value="MBG6083248.1"/>
    <property type="molecule type" value="Genomic_DNA"/>
</dbReference>